<feature type="region of interest" description="Disordered" evidence="5">
    <location>
        <begin position="1042"/>
        <end position="1207"/>
    </location>
</feature>
<reference evidence="8" key="1">
    <citation type="journal article" date="2019" name="Int. J. Syst. Evol. Microbiol.">
        <title>The Global Catalogue of Microorganisms (GCM) 10K type strain sequencing project: providing services to taxonomists for standard genome sequencing and annotation.</title>
        <authorList>
            <consortium name="The Broad Institute Genomics Platform"/>
            <consortium name="The Broad Institute Genome Sequencing Center for Infectious Disease"/>
            <person name="Wu L."/>
            <person name="Ma J."/>
        </authorList>
    </citation>
    <scope>NUCLEOTIDE SEQUENCE [LARGE SCALE GENOMIC DNA]</scope>
    <source>
        <strain evidence="8">CCUG 61948</strain>
    </source>
</reference>
<feature type="compositionally biased region" description="Acidic residues" evidence="5">
    <location>
        <begin position="2141"/>
        <end position="2150"/>
    </location>
</feature>
<feature type="region of interest" description="Disordered" evidence="5">
    <location>
        <begin position="979"/>
        <end position="1005"/>
    </location>
</feature>
<feature type="compositionally biased region" description="Polar residues" evidence="5">
    <location>
        <begin position="1171"/>
        <end position="1181"/>
    </location>
</feature>
<dbReference type="Pfam" id="PF18884">
    <property type="entry name" value="TSP3_bac"/>
    <property type="match status" value="26"/>
</dbReference>
<feature type="compositionally biased region" description="Acidic residues" evidence="5">
    <location>
        <begin position="2108"/>
        <end position="2118"/>
    </location>
</feature>
<feature type="compositionally biased region" description="Acidic residues" evidence="5">
    <location>
        <begin position="1463"/>
        <end position="1476"/>
    </location>
</feature>
<comment type="caution">
    <text evidence="7">The sequence shown here is derived from an EMBL/GenBank/DDBJ whole genome shotgun (WGS) entry which is preliminary data.</text>
</comment>
<feature type="compositionally biased region" description="Acidic residues" evidence="5">
    <location>
        <begin position="2017"/>
        <end position="2030"/>
    </location>
</feature>
<feature type="compositionally biased region" description="Polar residues" evidence="5">
    <location>
        <begin position="1413"/>
        <end position="1424"/>
    </location>
</feature>
<dbReference type="InterPro" id="IPR047589">
    <property type="entry name" value="DUF11_rpt"/>
</dbReference>
<feature type="compositionally biased region" description="Low complexity" evidence="5">
    <location>
        <begin position="1936"/>
        <end position="1945"/>
    </location>
</feature>
<feature type="region of interest" description="Disordered" evidence="5">
    <location>
        <begin position="1324"/>
        <end position="1691"/>
    </location>
</feature>
<feature type="compositionally biased region" description="Polar residues" evidence="5">
    <location>
        <begin position="1898"/>
        <end position="1909"/>
    </location>
</feature>
<dbReference type="PROSITE" id="PS50060">
    <property type="entry name" value="MAM_2"/>
    <property type="match status" value="1"/>
</dbReference>
<dbReference type="InterPro" id="IPR001434">
    <property type="entry name" value="OmcB-like_DUF11"/>
</dbReference>
<keyword evidence="4" id="KW-0106">Calcium</keyword>
<feature type="compositionally biased region" description="Polar residues" evidence="5">
    <location>
        <begin position="1619"/>
        <end position="1635"/>
    </location>
</feature>
<feature type="compositionally biased region" description="Acidic residues" evidence="5">
    <location>
        <begin position="1325"/>
        <end position="1338"/>
    </location>
</feature>
<feature type="compositionally biased region" description="Polar residues" evidence="5">
    <location>
        <begin position="2227"/>
        <end position="2248"/>
    </location>
</feature>
<keyword evidence="8" id="KW-1185">Reference proteome</keyword>
<feature type="compositionally biased region" description="Polar residues" evidence="5">
    <location>
        <begin position="1482"/>
        <end position="1493"/>
    </location>
</feature>
<evidence type="ECO:0000256" key="4">
    <source>
        <dbReference type="ARBA" id="ARBA00022837"/>
    </source>
</evidence>
<keyword evidence="3" id="KW-0732">Signal</keyword>
<evidence type="ECO:0000256" key="2">
    <source>
        <dbReference type="ARBA" id="ARBA00022525"/>
    </source>
</evidence>
<feature type="compositionally biased region" description="Low complexity" evidence="5">
    <location>
        <begin position="1190"/>
        <end position="1202"/>
    </location>
</feature>
<evidence type="ECO:0000259" key="6">
    <source>
        <dbReference type="PROSITE" id="PS50060"/>
    </source>
</evidence>
<dbReference type="Pfam" id="PF13585">
    <property type="entry name" value="CHU_C"/>
    <property type="match status" value="1"/>
</dbReference>
<name>A0ABW3AYS7_9FLAO</name>
<feature type="compositionally biased region" description="Acidic residues" evidence="5">
    <location>
        <begin position="1394"/>
        <end position="1407"/>
    </location>
</feature>
<dbReference type="RefSeq" id="WP_379931793.1">
    <property type="nucleotide sequence ID" value="NZ_JBHTHY010000003.1"/>
</dbReference>
<feature type="compositionally biased region" description="Acidic residues" evidence="5">
    <location>
        <begin position="1948"/>
        <end position="1961"/>
    </location>
</feature>
<dbReference type="NCBIfam" id="TIGR01451">
    <property type="entry name" value="B_ant_repeat"/>
    <property type="match status" value="1"/>
</dbReference>
<gene>
    <name evidence="7" type="ORF">ACFQZJ_01495</name>
</gene>
<accession>A0ABW3AYS7</accession>
<proteinExistence type="predicted"/>
<organism evidence="7 8">
    <name type="scientific">Maribacter chungangensis</name>
    <dbReference type="NCBI Taxonomy" id="1069117"/>
    <lineage>
        <taxon>Bacteria</taxon>
        <taxon>Pseudomonadati</taxon>
        <taxon>Bacteroidota</taxon>
        <taxon>Flavobacteriia</taxon>
        <taxon>Flavobacteriales</taxon>
        <taxon>Flavobacteriaceae</taxon>
        <taxon>Maribacter</taxon>
    </lineage>
</organism>
<dbReference type="PANTHER" id="PTHR37467">
    <property type="entry name" value="EXPORTED CALCIUM-BINDING GLYCOPROTEIN-RELATED"/>
    <property type="match status" value="1"/>
</dbReference>
<dbReference type="InterPro" id="IPR018247">
    <property type="entry name" value="EF_Hand_1_Ca_BS"/>
</dbReference>
<evidence type="ECO:0000313" key="7">
    <source>
        <dbReference type="EMBL" id="MFD0796118.1"/>
    </source>
</evidence>
<dbReference type="Proteomes" id="UP001597012">
    <property type="component" value="Unassembled WGS sequence"/>
</dbReference>
<feature type="compositionally biased region" description="Acidic residues" evidence="5">
    <location>
        <begin position="1355"/>
        <end position="1364"/>
    </location>
</feature>
<dbReference type="PANTHER" id="PTHR37467:SF1">
    <property type="entry name" value="EXPORTED CALCIUM-BINDING GLYCOPROTEIN"/>
    <property type="match status" value="1"/>
</dbReference>
<protein>
    <submittedName>
        <fullName evidence="7">Gliding motility-associated C-terminal domain-containing protein</fullName>
    </submittedName>
</protein>
<feature type="compositionally biased region" description="Polar residues" evidence="5">
    <location>
        <begin position="1135"/>
        <end position="1146"/>
    </location>
</feature>
<comment type="subcellular location">
    <subcellularLocation>
        <location evidence="1">Secreted</location>
    </subcellularLocation>
</comment>
<dbReference type="Pfam" id="PF01345">
    <property type="entry name" value="DUF11"/>
    <property type="match status" value="1"/>
</dbReference>
<evidence type="ECO:0000256" key="5">
    <source>
        <dbReference type="SAM" id="MobiDB-lite"/>
    </source>
</evidence>
<evidence type="ECO:0000256" key="1">
    <source>
        <dbReference type="ARBA" id="ARBA00004613"/>
    </source>
</evidence>
<feature type="compositionally biased region" description="Acidic residues" evidence="5">
    <location>
        <begin position="1116"/>
        <end position="1129"/>
    </location>
</feature>
<dbReference type="Gene3D" id="2.60.40.1170">
    <property type="entry name" value="Mu homology domain, subdomain B"/>
    <property type="match status" value="1"/>
</dbReference>
<feature type="compositionally biased region" description="Acidic residues" evidence="5">
    <location>
        <begin position="1532"/>
        <end position="1545"/>
    </location>
</feature>
<sequence>MKEVSPTTIFNRNSVHTLFVLAVILFTGLLKTHAQLSDVHYLPPLKQVANNQAIVQQAFYLSTPETTAFNVNVYQGTGTTPVATLSISNAASGQYDVSDGDNNISLVDETNTGIVLSTSGLRFEAPGGEKFYVNYRGRSGAQGTSLTSKGRAAAGTSFKWGGIPNRANNGNLTSTLGIMATEDNTTVDIFGYDPNCEFRLGSNRGGITSDAIQITLNAGQTYVLEAAKNQTTANIDGWLGASIKSDKKIVISNGGLNVGIRTTSGSRDAAIDQPVPENVLGREYVFIRGNGQTNNETEFPIIIGTQNNTDIFVNGSTTPIATINEGEYFEVPGSNYSSNTAGANMFVTTSKEAYAYQCLTGASGIQTLGLNFIAPVNCLLPSILSNIPDIRDVDGLNFDGGVTIVASTATPDANITVTDGTGSVALPAAAAVAGTSEWKTFFVSGLTGNVSVNSTGPIAVGFLGASGNAGIAGYFSGFDTVPVVELDVTGGGCLPADVFEATGGFDAYQWFQDGTVLTGQTASSFTPATPGAYFVRVTKGGCTYDSAILSVYSCAPELVLTKVDDVDPVIAGNDVTFTITAEYLGFNAINNVVITDVLPSEFSFVSATTDAGTFSEPNWTIGTMQRGQFFTLELTATANSVPSDITVTNSISATFDESGSEVNTIVDDTDEDVTIQSDADGDGIPDSTDPDDDNDGISDAQEAIDGTNPLDDCSSIGGTPLPTGDCDADGVPNASDICDGFDDNVDNDLDGVPDGCDLDDDNDGILDTVEFGECPTGISNTLIFDDFGTGAKTTTPFTNYCYEDGSGNTTCSVLPGSTILNDGEYAVAQFPNPDTSNAADWTTQGDHTGNPGGRMMIVNASFAADEFYRRTITVDPNKLVDVNLWLLNVINPGNNLILPNISLSIETMAGAQIGAAVSTGDIPENGMWNNYNIAVNPGNNTQIQLVLTNNASGGSGNDLALDDITVTQIICDSDADGIPDFQDNSSDTDACEDALEGDGGFGQNDLDANGRLTGGVDPITGIPLVAGSGQARLGAGDAAITGGGCDDDGDGLTNDEETTGVDDPSTAANPNGETTDPTNEDTDGDGINDGQEALDGTDPNDSCSSVGGTPLGTADCDNDGLTNDEETTGVDDPSTPANPNGETTDPNLIDTDGDGISDGQEALDGTDPNDDCSSNGGTPLPTSDCDGDGNPTSSDPNPDTPTAVDDNTTADVGVLKTIDILFNDDFAAGSIITVTGGTAAGTITVDQATGELTYTAIAAEDNSTVTVTYQVCNGTVCANATVNITIPACVDTDGDNICDVDDSAPNDPCAPMSDPNWIPVGTSDCDNDGLTYDEEITGVDDPSTPANPAGITTDPMDEDTDGDGISDGQEALDGTDPNNDCDSVGGTPLGNSDCDNDGLTNDEETTGVDDPSTAANPNGQTTDPANEDTDGDGINDGQEALDGTDPNDSCSSIGGTPLGTADCDNDGLTNDEETTGVDDPSTAANPNGQTTDPANEDTDGDGINDGQEALDGTDPNDSCSSIGGIPLGTADCDNDGLTNDEETTGVDDPSTAANPNGEATDPTNEDTDGDGINDGQEALDGTDPNDSCSSIGGTPLGTADCDNDGLTNNEETTGVDDLTTPSNPNGELTDPSNPDSDGDGISDGQEALDGTDPNNDCDSIGGTPLATSDCDGDGNPNGTDPNPTVATAVDDNTTADVGIPKTLDILFNDDFLNGSSVTITGGTAAGTVTFDQATGELTYTAIPAEDNSTVTVTYQVCNGTVCATATVFITIPSCVDTDGDNICDGVDPAPNDPCIPISDADWRPVATSDCDGDGLTYAEETTGVDDPSTPADPNGELTNPADEDTDGDGINDGQEALDGTDPNDSCSSIGGTPLGTADCDNDGLTNDEETTGVDDPSTAANPNGQTTDPANEDTDGDGINDGQEALDGTDPNDSCSSIGGIPSGIADCDNDGLTNDEETTGVDDPSTPGNPNGNITDPNVVDTDGDGISDGQEALDGTDPNDSCSSIGGIPLGTADCDNDGLTNDEETTGVDDPSTPANPAGITTDPDLADTDGDGINDGQEALDGTDPNDSCSSVGGTPIETVDCDNDGLTNAEENIAGTDPNNPDTDGDGVSDGDEITNGSDPLNPCDPDNANTRCDTDGDGLTDAEEVTLGTDPNNADTDGDGISDGQEVLDGTNPLDDCDSVDGTPLGTSDCDSDGLTNAEEATAGTDPNNPDTDGDGINDGQEVSDTTDPLEPCSSNGGTPPTGTICDIEIENDMVDPNVNNSTFIIRNIEQFPDNTVEIYNRWGVKVFETNGYDNISNAFKGVSNGRATVKVNEELPVGVYYYIINYRDTGQGKSKSGYLYINR</sequence>
<dbReference type="InterPro" id="IPR053180">
    <property type="entry name" value="Ca-binding_acidic-repeat"/>
</dbReference>
<feature type="region of interest" description="Disordered" evidence="5">
    <location>
        <begin position="669"/>
        <end position="719"/>
    </location>
</feature>
<dbReference type="InterPro" id="IPR000998">
    <property type="entry name" value="MAM_dom"/>
</dbReference>
<dbReference type="Pfam" id="PF17517">
    <property type="entry name" value="IgGFc_binding"/>
    <property type="match status" value="1"/>
</dbReference>
<evidence type="ECO:0000313" key="8">
    <source>
        <dbReference type="Proteomes" id="UP001597012"/>
    </source>
</evidence>
<feature type="compositionally biased region" description="Polar residues" evidence="5">
    <location>
        <begin position="1066"/>
        <end position="1077"/>
    </location>
</feature>
<dbReference type="InterPro" id="IPR059100">
    <property type="entry name" value="TSP3_bac"/>
</dbReference>
<feature type="compositionally biased region" description="Polar residues" evidence="5">
    <location>
        <begin position="1967"/>
        <end position="1977"/>
    </location>
</feature>
<feature type="domain" description="MAM" evidence="6">
    <location>
        <begin position="928"/>
        <end position="973"/>
    </location>
</feature>
<dbReference type="InterPro" id="IPR035234">
    <property type="entry name" value="IgGFc-bd_N"/>
</dbReference>
<dbReference type="PROSITE" id="PS00018">
    <property type="entry name" value="EF_HAND_1"/>
    <property type="match status" value="1"/>
</dbReference>
<feature type="compositionally biased region" description="Acidic residues" evidence="5">
    <location>
        <begin position="669"/>
        <end position="696"/>
    </location>
</feature>
<feature type="region of interest" description="Disordered" evidence="5">
    <location>
        <begin position="1795"/>
        <end position="2250"/>
    </location>
</feature>
<keyword evidence="2" id="KW-0964">Secreted</keyword>
<evidence type="ECO:0000256" key="3">
    <source>
        <dbReference type="ARBA" id="ARBA00022729"/>
    </source>
</evidence>
<feature type="compositionally biased region" description="Acidic residues" evidence="5">
    <location>
        <begin position="1045"/>
        <end position="1060"/>
    </location>
</feature>
<feature type="compositionally biased region" description="Acidic residues" evidence="5">
    <location>
        <begin position="1879"/>
        <end position="1892"/>
    </location>
</feature>
<dbReference type="EMBL" id="JBHTHY010000003">
    <property type="protein sequence ID" value="MFD0796118.1"/>
    <property type="molecule type" value="Genomic_DNA"/>
</dbReference>